<evidence type="ECO:0000256" key="11">
    <source>
        <dbReference type="ARBA" id="ARBA00047413"/>
    </source>
</evidence>
<evidence type="ECO:0000256" key="10">
    <source>
        <dbReference type="ARBA" id="ARBA00023080"/>
    </source>
</evidence>
<dbReference type="PANTHER" id="PTHR28213">
    <property type="entry name" value="IMP-SPECIFIC 5'-NUCLEOTIDASE 1"/>
    <property type="match status" value="1"/>
</dbReference>
<protein>
    <recommendedName>
        <fullName evidence="4 12">IMP-specific 5'-nucleotidase 1</fullName>
        <ecNumber evidence="12">3.1.3.-</ecNumber>
    </recommendedName>
</protein>
<dbReference type="EC" id="3.1.3.-" evidence="12"/>
<dbReference type="InParanoid" id="G8YQG5"/>
<comment type="catalytic activity">
    <reaction evidence="11">
        <text>IMP + H2O = inosine + phosphate</text>
        <dbReference type="Rhea" id="RHEA:27718"/>
        <dbReference type="ChEBI" id="CHEBI:15377"/>
        <dbReference type="ChEBI" id="CHEBI:17596"/>
        <dbReference type="ChEBI" id="CHEBI:43474"/>
        <dbReference type="ChEBI" id="CHEBI:58053"/>
        <dbReference type="EC" id="3.1.3.99"/>
    </reaction>
</comment>
<reference evidence="13 14" key="1">
    <citation type="journal article" date="2012" name="G3 (Bethesda)">
        <title>Pichia sorbitophila, an interspecies yeast hybrid reveals early steps of genome resolution following polyploidization.</title>
        <authorList>
            <person name="Leh Louis V."/>
            <person name="Despons L."/>
            <person name="Friedrich A."/>
            <person name="Martin T."/>
            <person name="Durrens P."/>
            <person name="Casaregola S."/>
            <person name="Neuveglise C."/>
            <person name="Fairhead C."/>
            <person name="Marck C."/>
            <person name="Cruz J.A."/>
            <person name="Straub M.L."/>
            <person name="Kugler V."/>
            <person name="Sacerdot C."/>
            <person name="Uzunov Z."/>
            <person name="Thierry A."/>
            <person name="Weiss S."/>
            <person name="Bleykasten C."/>
            <person name="De Montigny J."/>
            <person name="Jacques N."/>
            <person name="Jung P."/>
            <person name="Lemaire M."/>
            <person name="Mallet S."/>
            <person name="Morel G."/>
            <person name="Richard G.F."/>
            <person name="Sarkar A."/>
            <person name="Savel G."/>
            <person name="Schacherer J."/>
            <person name="Seret M.L."/>
            <person name="Talla E."/>
            <person name="Samson G."/>
            <person name="Jubin C."/>
            <person name="Poulain J."/>
            <person name="Vacherie B."/>
            <person name="Barbe V."/>
            <person name="Pelletier E."/>
            <person name="Sherman D.J."/>
            <person name="Westhof E."/>
            <person name="Weissenbach J."/>
            <person name="Baret P.V."/>
            <person name="Wincker P."/>
            <person name="Gaillardin C."/>
            <person name="Dujon B."/>
            <person name="Souciet J.L."/>
        </authorList>
    </citation>
    <scope>NUCLEOTIDE SEQUENCE [LARGE SCALE GENOMIC DNA]</scope>
    <source>
        <strain evidence="14">ATCC MYA-4447 / BCRC 22081 / CBS 7064 / NBRC 10061 / NRRL Y-12695</strain>
    </source>
</reference>
<evidence type="ECO:0000256" key="2">
    <source>
        <dbReference type="ARBA" id="ARBA00005307"/>
    </source>
</evidence>
<dbReference type="InterPro" id="IPR036412">
    <property type="entry name" value="HAD-like_sf"/>
</dbReference>
<comment type="subunit">
    <text evidence="3 12">Homotetramer.</text>
</comment>
<dbReference type="eggNOG" id="ENOG502QR24">
    <property type="taxonomic scope" value="Eukaryota"/>
</dbReference>
<comment type="function">
    <text evidence="12">IMP-specific 5'-nucleotidase involved in IMP (inositol monophosphate) degradation.</text>
</comment>
<dbReference type="OrthoDB" id="185373at2759"/>
<dbReference type="Pfam" id="PF06437">
    <property type="entry name" value="ISN1"/>
    <property type="match status" value="1"/>
</dbReference>
<dbReference type="PANTHER" id="PTHR28213:SF1">
    <property type="entry name" value="IMP-SPECIFIC 5'-NUCLEOTIDASE 1"/>
    <property type="match status" value="1"/>
</dbReference>
<keyword evidence="10 12" id="KW-0546">Nucleotide metabolism</keyword>
<dbReference type="EMBL" id="FO082056">
    <property type="protein sequence ID" value="CCE78900.1"/>
    <property type="molecule type" value="Genomic_DNA"/>
</dbReference>
<dbReference type="GO" id="GO:0005524">
    <property type="term" value="F:ATP binding"/>
    <property type="evidence" value="ECO:0007669"/>
    <property type="project" value="UniProtKB-KW"/>
</dbReference>
<evidence type="ECO:0000256" key="9">
    <source>
        <dbReference type="ARBA" id="ARBA00022842"/>
    </source>
</evidence>
<keyword evidence="8" id="KW-0067">ATP-binding</keyword>
<dbReference type="GO" id="GO:0071590">
    <property type="term" value="P:nicotinamide riboside biosynthetic process"/>
    <property type="evidence" value="ECO:0007669"/>
    <property type="project" value="TreeGrafter"/>
</dbReference>
<evidence type="ECO:0000256" key="4">
    <source>
        <dbReference type="ARBA" id="ARBA00015544"/>
    </source>
</evidence>
<dbReference type="STRING" id="559304.G8YQG5"/>
<evidence type="ECO:0000256" key="1">
    <source>
        <dbReference type="ARBA" id="ARBA00001946"/>
    </source>
</evidence>
<keyword evidence="6" id="KW-0547">Nucleotide-binding</keyword>
<keyword evidence="9 12" id="KW-0460">Magnesium</keyword>
<evidence type="ECO:0000256" key="12">
    <source>
        <dbReference type="PIRNR" id="PIRNR028836"/>
    </source>
</evidence>
<keyword evidence="7 12" id="KW-0378">Hydrolase</keyword>
<gene>
    <name evidence="13" type="primary">Piso0_000934</name>
    <name evidence="13" type="ORF">GNLVRS01_PISO0D07307g</name>
</gene>
<dbReference type="Proteomes" id="UP000005222">
    <property type="component" value="Chromosome D"/>
</dbReference>
<proteinExistence type="inferred from homology"/>
<dbReference type="PIRSF" id="PIRSF028836">
    <property type="entry name" value="ISN1"/>
    <property type="match status" value="1"/>
</dbReference>
<dbReference type="HOGENOM" id="CLU_031816_1_0_1"/>
<dbReference type="GO" id="GO:0008253">
    <property type="term" value="F:5'-nucleotidase activity"/>
    <property type="evidence" value="ECO:0007669"/>
    <property type="project" value="InterPro"/>
</dbReference>
<comment type="cofactor">
    <cofactor evidence="1 12">
        <name>Mg(2+)</name>
        <dbReference type="ChEBI" id="CHEBI:18420"/>
    </cofactor>
</comment>
<dbReference type="GO" id="GO:0006190">
    <property type="term" value="P:inosine salvage"/>
    <property type="evidence" value="ECO:0007669"/>
    <property type="project" value="InterPro"/>
</dbReference>
<evidence type="ECO:0000256" key="7">
    <source>
        <dbReference type="ARBA" id="ARBA00022801"/>
    </source>
</evidence>
<dbReference type="FunCoup" id="G8YQG5">
    <property type="interactions" value="164"/>
</dbReference>
<evidence type="ECO:0000313" key="13">
    <source>
        <dbReference type="EMBL" id="CCE78900.1"/>
    </source>
</evidence>
<keyword evidence="14" id="KW-1185">Reference proteome</keyword>
<sequence length="486" mass="55378">MTSRYRVEYSLKKHRRDEFIEWIKSLLAVPFVLHSDSEKLASSTFENDPETETYDQYLLSQEHAASMKCRQRYQEVFADVEKLITNTIIIDMANKSKGTNMVSRLRKLVPSIGKFYTPLPLAQAFLIADEKRSMSRRQFVSPSFNDIRSTLNIAQILALSSMYNEASDDDKRLKLITFDGDVTLYDDGCSLREDDVIVDKLMKLLSMGFFIGVVTAAGYPSQSGAANYYERLKGLIDKVTITEDLSDRQKENLLVMGGESNYLFRYDTKIKGLRYIEADEWYLPSMKGWSEERINYIMGTVHHHLIHLQKKLKLNGKGRTEIIRKERSIGIIPVAGFKILREHLEEMVLSCSLVVNEILKEFSEVQRNSELDFDEISNKSRYYTTASDNGQNIKVCAFNGGSDVWVDIGDKSLGVECLQRYLCKDEANHSICPIQKSESLHIGDQFASLGANDFKVRSSACTVWIANPKETDEILGDLIGYLGNEN</sequence>
<evidence type="ECO:0000256" key="3">
    <source>
        <dbReference type="ARBA" id="ARBA00011881"/>
    </source>
</evidence>
<evidence type="ECO:0000256" key="5">
    <source>
        <dbReference type="ARBA" id="ARBA00022723"/>
    </source>
</evidence>
<evidence type="ECO:0000313" key="14">
    <source>
        <dbReference type="Proteomes" id="UP000005222"/>
    </source>
</evidence>
<evidence type="ECO:0000256" key="6">
    <source>
        <dbReference type="ARBA" id="ARBA00022741"/>
    </source>
</evidence>
<dbReference type="AlphaFoldDB" id="G8YQG5"/>
<dbReference type="SUPFAM" id="SSF56784">
    <property type="entry name" value="HAD-like"/>
    <property type="match status" value="1"/>
</dbReference>
<comment type="similarity">
    <text evidence="2 12">Belongs to the ISN1 family.</text>
</comment>
<dbReference type="OMA" id="HDDGANF"/>
<organism evidence="13 14">
    <name type="scientific">Pichia sorbitophila (strain ATCC MYA-4447 / BCRC 22081 / CBS 7064 / NBRC 10061 / NRRL Y-12695)</name>
    <name type="common">Hybrid yeast</name>
    <dbReference type="NCBI Taxonomy" id="559304"/>
    <lineage>
        <taxon>Eukaryota</taxon>
        <taxon>Fungi</taxon>
        <taxon>Dikarya</taxon>
        <taxon>Ascomycota</taxon>
        <taxon>Saccharomycotina</taxon>
        <taxon>Pichiomycetes</taxon>
        <taxon>Debaryomycetaceae</taxon>
        <taxon>Millerozyma</taxon>
    </lineage>
</organism>
<dbReference type="GO" id="GO:0071592">
    <property type="term" value="P:nicotinic acid riboside biosynthetic process"/>
    <property type="evidence" value="ECO:0007669"/>
    <property type="project" value="TreeGrafter"/>
</dbReference>
<name>G8YQG5_PICSO</name>
<evidence type="ECO:0000256" key="8">
    <source>
        <dbReference type="ARBA" id="ARBA00022840"/>
    </source>
</evidence>
<dbReference type="InterPro" id="IPR009453">
    <property type="entry name" value="ISN1"/>
</dbReference>
<accession>G8YQG5</accession>
<keyword evidence="5" id="KW-0479">Metal-binding</keyword>
<dbReference type="GO" id="GO:0000287">
    <property type="term" value="F:magnesium ion binding"/>
    <property type="evidence" value="ECO:0007669"/>
    <property type="project" value="InterPro"/>
</dbReference>
<dbReference type="GO" id="GO:0009117">
    <property type="term" value="P:nucleotide metabolic process"/>
    <property type="evidence" value="ECO:0007669"/>
    <property type="project" value="UniProtKB-KW"/>
</dbReference>